<dbReference type="InterPro" id="IPR023375">
    <property type="entry name" value="ADC_dom_sf"/>
</dbReference>
<dbReference type="Gene3D" id="2.40.400.10">
    <property type="entry name" value="Acetoacetate decarboxylase-like"/>
    <property type="match status" value="1"/>
</dbReference>
<sequence>PEVTILNSRGDFPDVPPPWHMEGECWWMLLKPLQTVPPAAYDPLEEPPEDDDEPTNTFVGGFGAVWITRYASSPIGPYDELLYLPGNFAAPSGDPKPRVTRTYVSTPEAVYTGSCNWNIPKHLARFKFTEQGDGSTLIEVFDYTDVHGPPFFAAVATPQRFAPSFPFPSNWLKLASFTQPPLPKGDDRRGEVGTEDWCAV</sequence>
<feature type="non-terminal residue" evidence="1">
    <location>
        <position position="1"/>
    </location>
</feature>
<name>A0A165K7J4_EXIGL</name>
<reference evidence="1 2" key="1">
    <citation type="journal article" date="2016" name="Mol. Biol. Evol.">
        <title>Comparative Genomics of Early-Diverging Mushroom-Forming Fungi Provides Insights into the Origins of Lignocellulose Decay Capabilities.</title>
        <authorList>
            <person name="Nagy L.G."/>
            <person name="Riley R."/>
            <person name="Tritt A."/>
            <person name="Adam C."/>
            <person name="Daum C."/>
            <person name="Floudas D."/>
            <person name="Sun H."/>
            <person name="Yadav J.S."/>
            <person name="Pangilinan J."/>
            <person name="Larsson K.H."/>
            <person name="Matsuura K."/>
            <person name="Barry K."/>
            <person name="Labutti K."/>
            <person name="Kuo R."/>
            <person name="Ohm R.A."/>
            <person name="Bhattacharya S.S."/>
            <person name="Shirouzu T."/>
            <person name="Yoshinaga Y."/>
            <person name="Martin F.M."/>
            <person name="Grigoriev I.V."/>
            <person name="Hibbett D.S."/>
        </authorList>
    </citation>
    <scope>NUCLEOTIDE SEQUENCE [LARGE SCALE GENOMIC DNA]</scope>
    <source>
        <strain evidence="1 2">HHB12029</strain>
    </source>
</reference>
<dbReference type="PANTHER" id="PTHR40518:SF1">
    <property type="entry name" value="ACETOACETATE DECARBOXYLASE"/>
    <property type="match status" value="1"/>
</dbReference>
<dbReference type="OrthoDB" id="9970474at2759"/>
<dbReference type="AlphaFoldDB" id="A0A165K7J4"/>
<feature type="non-terminal residue" evidence="1">
    <location>
        <position position="200"/>
    </location>
</feature>
<evidence type="ECO:0000313" key="2">
    <source>
        <dbReference type="Proteomes" id="UP000077266"/>
    </source>
</evidence>
<evidence type="ECO:0000313" key="1">
    <source>
        <dbReference type="EMBL" id="KZV95918.1"/>
    </source>
</evidence>
<dbReference type="SUPFAM" id="SSF160104">
    <property type="entry name" value="Acetoacetate decarboxylase-like"/>
    <property type="match status" value="1"/>
</dbReference>
<dbReference type="Proteomes" id="UP000077266">
    <property type="component" value="Unassembled WGS sequence"/>
</dbReference>
<gene>
    <name evidence="1" type="ORF">EXIGLDRAFT_566759</name>
</gene>
<dbReference type="EMBL" id="KV425949">
    <property type="protein sequence ID" value="KZV95918.1"/>
    <property type="molecule type" value="Genomic_DNA"/>
</dbReference>
<dbReference type="STRING" id="1314781.A0A165K7J4"/>
<protein>
    <submittedName>
        <fullName evidence="1">Uncharacterized protein</fullName>
    </submittedName>
</protein>
<organism evidence="1 2">
    <name type="scientific">Exidia glandulosa HHB12029</name>
    <dbReference type="NCBI Taxonomy" id="1314781"/>
    <lineage>
        <taxon>Eukaryota</taxon>
        <taxon>Fungi</taxon>
        <taxon>Dikarya</taxon>
        <taxon>Basidiomycota</taxon>
        <taxon>Agaricomycotina</taxon>
        <taxon>Agaricomycetes</taxon>
        <taxon>Auriculariales</taxon>
        <taxon>Exidiaceae</taxon>
        <taxon>Exidia</taxon>
    </lineage>
</organism>
<proteinExistence type="predicted"/>
<keyword evidence="2" id="KW-1185">Reference proteome</keyword>
<dbReference type="PANTHER" id="PTHR40518">
    <property type="entry name" value="ACETOACETATE DECARBOXYLASE"/>
    <property type="match status" value="1"/>
</dbReference>
<dbReference type="InParanoid" id="A0A165K7J4"/>
<accession>A0A165K7J4</accession>